<dbReference type="GO" id="GO:0000160">
    <property type="term" value="P:phosphorelay signal transduction system"/>
    <property type="evidence" value="ECO:0007669"/>
    <property type="project" value="InterPro"/>
</dbReference>
<feature type="domain" description="HDOD" evidence="4">
    <location>
        <begin position="142"/>
        <end position="339"/>
    </location>
</feature>
<dbReference type="InterPro" id="IPR013976">
    <property type="entry name" value="HDOD"/>
</dbReference>
<evidence type="ECO:0000313" key="6">
    <source>
        <dbReference type="Proteomes" id="UP000664096"/>
    </source>
</evidence>
<evidence type="ECO:0000256" key="1">
    <source>
        <dbReference type="ARBA" id="ARBA00022553"/>
    </source>
</evidence>
<dbReference type="Pfam" id="PF00072">
    <property type="entry name" value="Response_reg"/>
    <property type="match status" value="1"/>
</dbReference>
<dbReference type="PANTHER" id="PTHR44591:SF19">
    <property type="entry name" value="TWO-COMPONENT RESPONSE REGULATOR-RELATED"/>
    <property type="match status" value="1"/>
</dbReference>
<reference evidence="5" key="1">
    <citation type="submission" date="2020-12" db="EMBL/GenBank/DDBJ databases">
        <title>Oil enriched cultivation method for isolating marine PHA-producing bacteria.</title>
        <authorList>
            <person name="Zheng W."/>
            <person name="Yu S."/>
            <person name="Huang Y."/>
        </authorList>
    </citation>
    <scope>NUCLEOTIDE SEQUENCE</scope>
    <source>
        <strain evidence="5">SY-2-12</strain>
    </source>
</reference>
<evidence type="ECO:0000256" key="2">
    <source>
        <dbReference type="PROSITE-ProRule" id="PRU00169"/>
    </source>
</evidence>
<dbReference type="PROSITE" id="PS51833">
    <property type="entry name" value="HDOD"/>
    <property type="match status" value="1"/>
</dbReference>
<sequence length="339" mass="37443">MSRKVSILFVDDEPNILRAVRRHVYSYRDRWDMHFAYGGVDAVKVITRETVDIIITDMRMPEVDGSRLLEWISEHHPQIIRIVLSGEAKLDEIYRIVGRSHRFLAKPCSPGAIISVIKDVVDARLHDQLENGTIELSMLDRLNTPSSLSNELQLALQADAPSCEEVAAIARKDPSLTLRLLQLSNSAYFKDPFPTCSVRKAVAYVGVDRLRDLIEVGRLGQESRGQDREGFQPEEAYWLARASQNHCSSLTNDADAISAAYVLGMGLRSGAVEPSGTLGQVAKRAAYLMVLLGLPEILGASLMHLAASNASAPFEQWPRLIGDAVVEQSARLQDRGVAA</sequence>
<feature type="domain" description="Response regulatory" evidence="3">
    <location>
        <begin position="6"/>
        <end position="121"/>
    </location>
</feature>
<evidence type="ECO:0000259" key="3">
    <source>
        <dbReference type="PROSITE" id="PS50110"/>
    </source>
</evidence>
<dbReference type="InterPro" id="IPR050595">
    <property type="entry name" value="Bact_response_regulator"/>
</dbReference>
<evidence type="ECO:0000259" key="4">
    <source>
        <dbReference type="PROSITE" id="PS51833"/>
    </source>
</evidence>
<gene>
    <name evidence="5" type="ORF">JF539_17225</name>
</gene>
<dbReference type="InterPro" id="IPR011006">
    <property type="entry name" value="CheY-like_superfamily"/>
</dbReference>
<dbReference type="EMBL" id="JAEKJZ010000003">
    <property type="protein sequence ID" value="MBN9672097.1"/>
    <property type="molecule type" value="Genomic_DNA"/>
</dbReference>
<dbReference type="AlphaFoldDB" id="A0A939EGL3"/>
<dbReference type="PROSITE" id="PS50110">
    <property type="entry name" value="RESPONSE_REGULATORY"/>
    <property type="match status" value="1"/>
</dbReference>
<proteinExistence type="predicted"/>
<evidence type="ECO:0000313" key="5">
    <source>
        <dbReference type="EMBL" id="MBN9672097.1"/>
    </source>
</evidence>
<dbReference type="SMART" id="SM00448">
    <property type="entry name" value="REC"/>
    <property type="match status" value="1"/>
</dbReference>
<name>A0A939EGL3_9HYPH</name>
<dbReference type="SUPFAM" id="SSF109604">
    <property type="entry name" value="HD-domain/PDEase-like"/>
    <property type="match status" value="1"/>
</dbReference>
<protein>
    <submittedName>
        <fullName evidence="5">Response regulator</fullName>
    </submittedName>
</protein>
<keyword evidence="1 2" id="KW-0597">Phosphoprotein</keyword>
<dbReference type="Proteomes" id="UP000664096">
    <property type="component" value="Unassembled WGS sequence"/>
</dbReference>
<dbReference type="PANTHER" id="PTHR44591">
    <property type="entry name" value="STRESS RESPONSE REGULATOR PROTEIN 1"/>
    <property type="match status" value="1"/>
</dbReference>
<accession>A0A939EGL3</accession>
<comment type="caution">
    <text evidence="5">The sequence shown here is derived from an EMBL/GenBank/DDBJ whole genome shotgun (WGS) entry which is preliminary data.</text>
</comment>
<dbReference type="Gene3D" id="3.40.50.2300">
    <property type="match status" value="1"/>
</dbReference>
<dbReference type="RefSeq" id="WP_207141929.1">
    <property type="nucleotide sequence ID" value="NZ_JAEKJZ010000003.1"/>
</dbReference>
<feature type="modified residue" description="4-aspartylphosphate" evidence="2">
    <location>
        <position position="57"/>
    </location>
</feature>
<dbReference type="Pfam" id="PF08668">
    <property type="entry name" value="HDOD"/>
    <property type="match status" value="1"/>
</dbReference>
<organism evidence="5 6">
    <name type="scientific">Roseibium aggregatum</name>
    <dbReference type="NCBI Taxonomy" id="187304"/>
    <lineage>
        <taxon>Bacteria</taxon>
        <taxon>Pseudomonadati</taxon>
        <taxon>Pseudomonadota</taxon>
        <taxon>Alphaproteobacteria</taxon>
        <taxon>Hyphomicrobiales</taxon>
        <taxon>Stappiaceae</taxon>
        <taxon>Roseibium</taxon>
    </lineage>
</organism>
<dbReference type="SUPFAM" id="SSF52172">
    <property type="entry name" value="CheY-like"/>
    <property type="match status" value="1"/>
</dbReference>
<dbReference type="Gene3D" id="1.10.3210.10">
    <property type="entry name" value="Hypothetical protein af1432"/>
    <property type="match status" value="1"/>
</dbReference>
<dbReference type="InterPro" id="IPR001789">
    <property type="entry name" value="Sig_transdc_resp-reg_receiver"/>
</dbReference>